<dbReference type="AlphaFoldDB" id="A0A8X6MYK4"/>
<proteinExistence type="inferred from homology"/>
<keyword evidence="12" id="KW-1185">Reference proteome</keyword>
<dbReference type="OrthoDB" id="10258956at2759"/>
<dbReference type="GO" id="GO:0035082">
    <property type="term" value="P:axoneme assembly"/>
    <property type="evidence" value="ECO:0007669"/>
    <property type="project" value="InterPro"/>
</dbReference>
<dbReference type="InterPro" id="IPR006802">
    <property type="entry name" value="Radial_spoke"/>
</dbReference>
<evidence type="ECO:0000256" key="8">
    <source>
        <dbReference type="ARBA" id="ARBA00037822"/>
    </source>
</evidence>
<evidence type="ECO:0000313" key="12">
    <source>
        <dbReference type="Proteomes" id="UP000887013"/>
    </source>
</evidence>
<evidence type="ECO:0000313" key="11">
    <source>
        <dbReference type="EMBL" id="GFS84246.1"/>
    </source>
</evidence>
<evidence type="ECO:0000256" key="1">
    <source>
        <dbReference type="ARBA" id="ARBA00004611"/>
    </source>
</evidence>
<dbReference type="GO" id="GO:0060294">
    <property type="term" value="P:cilium movement involved in cell motility"/>
    <property type="evidence" value="ECO:0007669"/>
    <property type="project" value="InterPro"/>
</dbReference>
<keyword evidence="4" id="KW-0282">Flagellum</keyword>
<dbReference type="Proteomes" id="UP000887013">
    <property type="component" value="Unassembled WGS sequence"/>
</dbReference>
<comment type="similarity">
    <text evidence="9">Belongs to the flagellar radial spoke RSP9 family.</text>
</comment>
<keyword evidence="5" id="KW-0969">Cilium</keyword>
<dbReference type="EMBL" id="BMAW01052097">
    <property type="protein sequence ID" value="GFS84246.1"/>
    <property type="molecule type" value="Genomic_DNA"/>
</dbReference>
<keyword evidence="7" id="KW-0966">Cell projection</keyword>
<reference evidence="11" key="1">
    <citation type="submission" date="2020-08" db="EMBL/GenBank/DDBJ databases">
        <title>Multicomponent nature underlies the extraordinary mechanical properties of spider dragline silk.</title>
        <authorList>
            <person name="Kono N."/>
            <person name="Nakamura H."/>
            <person name="Mori M."/>
            <person name="Yoshida Y."/>
            <person name="Ohtoshi R."/>
            <person name="Malay A.D."/>
            <person name="Moran D.A.P."/>
            <person name="Tomita M."/>
            <person name="Numata K."/>
            <person name="Arakawa K."/>
        </authorList>
    </citation>
    <scope>NUCLEOTIDE SEQUENCE</scope>
</reference>
<dbReference type="InterPro" id="IPR055316">
    <property type="entry name" value="RSP9"/>
</dbReference>
<gene>
    <name evidence="11" type="primary">RSPH9</name>
    <name evidence="11" type="ORF">NPIL_180031</name>
</gene>
<evidence type="ECO:0000256" key="10">
    <source>
        <dbReference type="ARBA" id="ARBA00041080"/>
    </source>
</evidence>
<comment type="caution">
    <text evidence="11">The sequence shown here is derived from an EMBL/GenBank/DDBJ whole genome shotgun (WGS) entry which is preliminary data.</text>
</comment>
<evidence type="ECO:0000256" key="2">
    <source>
        <dbReference type="ARBA" id="ARBA00022490"/>
    </source>
</evidence>
<dbReference type="PANTHER" id="PTHR22069:SF0">
    <property type="entry name" value="RADIAL SPOKE HEAD PROTEIN 9 HOMOLOG"/>
    <property type="match status" value="1"/>
</dbReference>
<comment type="subcellular location">
    <subcellularLocation>
        <location evidence="8">Cell projection</location>
        <location evidence="8">Kinocilium</location>
    </subcellularLocation>
    <subcellularLocation>
        <location evidence="1">Cytoplasm</location>
        <location evidence="1">Cytoskeleton</location>
        <location evidence="1">Flagellum axoneme</location>
    </subcellularLocation>
</comment>
<dbReference type="GO" id="GO:0060091">
    <property type="term" value="C:kinocilium"/>
    <property type="evidence" value="ECO:0007669"/>
    <property type="project" value="UniProtKB-SubCell"/>
</dbReference>
<dbReference type="PANTHER" id="PTHR22069">
    <property type="entry name" value="MITOCHONDRIAL RIBOSOMAL PROTEIN S18"/>
    <property type="match status" value="1"/>
</dbReference>
<evidence type="ECO:0000256" key="4">
    <source>
        <dbReference type="ARBA" id="ARBA00022846"/>
    </source>
</evidence>
<accession>A0A8X6MYK4</accession>
<dbReference type="GO" id="GO:0044458">
    <property type="term" value="P:motile cilium assembly"/>
    <property type="evidence" value="ECO:0007669"/>
    <property type="project" value="TreeGrafter"/>
</dbReference>
<evidence type="ECO:0000256" key="5">
    <source>
        <dbReference type="ARBA" id="ARBA00023069"/>
    </source>
</evidence>
<evidence type="ECO:0000256" key="9">
    <source>
        <dbReference type="ARBA" id="ARBA00038319"/>
    </source>
</evidence>
<evidence type="ECO:0000256" key="6">
    <source>
        <dbReference type="ARBA" id="ARBA00023212"/>
    </source>
</evidence>
<organism evidence="11 12">
    <name type="scientific">Nephila pilipes</name>
    <name type="common">Giant wood spider</name>
    <name type="synonym">Nephila maculata</name>
    <dbReference type="NCBI Taxonomy" id="299642"/>
    <lineage>
        <taxon>Eukaryota</taxon>
        <taxon>Metazoa</taxon>
        <taxon>Ecdysozoa</taxon>
        <taxon>Arthropoda</taxon>
        <taxon>Chelicerata</taxon>
        <taxon>Arachnida</taxon>
        <taxon>Araneae</taxon>
        <taxon>Araneomorphae</taxon>
        <taxon>Entelegynae</taxon>
        <taxon>Araneoidea</taxon>
        <taxon>Nephilidae</taxon>
        <taxon>Nephila</taxon>
    </lineage>
</organism>
<keyword evidence="3" id="KW-0970">Cilium biogenesis/degradation</keyword>
<name>A0A8X6MYK4_NEPPI</name>
<evidence type="ECO:0000256" key="3">
    <source>
        <dbReference type="ARBA" id="ARBA00022794"/>
    </source>
</evidence>
<evidence type="ECO:0000256" key="7">
    <source>
        <dbReference type="ARBA" id="ARBA00023273"/>
    </source>
</evidence>
<keyword evidence="2" id="KW-0963">Cytoplasm</keyword>
<dbReference type="Pfam" id="PF04712">
    <property type="entry name" value="Radial_spoke"/>
    <property type="match status" value="1"/>
</dbReference>
<keyword evidence="6" id="KW-0206">Cytoskeleton</keyword>
<sequence>MLKDRLNLKMDHFISSGLFLTVEEQLILQTSLPVLQQENKFLSVAFLGKIFGTDKNYYIAQGRGEDFIRNKMSFYRVGGFHFGVEHDHKADAPFSPPRVW</sequence>
<dbReference type="GO" id="GO:0001534">
    <property type="term" value="C:radial spoke"/>
    <property type="evidence" value="ECO:0007669"/>
    <property type="project" value="InterPro"/>
</dbReference>
<protein>
    <recommendedName>
        <fullName evidence="10">Radial spoke head protein 9 homolog</fullName>
    </recommendedName>
</protein>